<proteinExistence type="predicted"/>
<feature type="compositionally biased region" description="Basic and acidic residues" evidence="1">
    <location>
        <begin position="18"/>
        <end position="31"/>
    </location>
</feature>
<dbReference type="EMBL" id="KL648635">
    <property type="protein sequence ID" value="KEY67047.1"/>
    <property type="molecule type" value="Genomic_DNA"/>
</dbReference>
<feature type="region of interest" description="Disordered" evidence="1">
    <location>
        <begin position="132"/>
        <end position="228"/>
    </location>
</feature>
<dbReference type="HOGENOM" id="CLU_336207_0_0_1"/>
<dbReference type="AlphaFoldDB" id="A0A084AP18"/>
<feature type="region of interest" description="Disordered" evidence="1">
    <location>
        <begin position="1"/>
        <end position="87"/>
    </location>
</feature>
<feature type="compositionally biased region" description="Basic and acidic residues" evidence="1">
    <location>
        <begin position="809"/>
        <end position="824"/>
    </location>
</feature>
<evidence type="ECO:0000256" key="1">
    <source>
        <dbReference type="SAM" id="MobiDB-lite"/>
    </source>
</evidence>
<feature type="region of interest" description="Disordered" evidence="1">
    <location>
        <begin position="667"/>
        <end position="706"/>
    </location>
</feature>
<feature type="compositionally biased region" description="Basic and acidic residues" evidence="1">
    <location>
        <begin position="684"/>
        <end position="694"/>
    </location>
</feature>
<protein>
    <submittedName>
        <fullName evidence="2">Uncharacterized protein</fullName>
    </submittedName>
</protein>
<gene>
    <name evidence="2" type="ORF">S7711_10883</name>
</gene>
<feature type="compositionally biased region" description="Basic and acidic residues" evidence="1">
    <location>
        <begin position="64"/>
        <end position="76"/>
    </location>
</feature>
<dbReference type="Proteomes" id="UP000028045">
    <property type="component" value="Unassembled WGS sequence"/>
</dbReference>
<name>A0A084AP18_STACB</name>
<dbReference type="OrthoDB" id="5104157at2759"/>
<keyword evidence="3" id="KW-1185">Reference proteome</keyword>
<feature type="region of interest" description="Disordered" evidence="1">
    <location>
        <begin position="797"/>
        <end position="824"/>
    </location>
</feature>
<feature type="compositionally biased region" description="Polar residues" evidence="1">
    <location>
        <begin position="266"/>
        <end position="276"/>
    </location>
</feature>
<evidence type="ECO:0000313" key="3">
    <source>
        <dbReference type="Proteomes" id="UP000028045"/>
    </source>
</evidence>
<reference evidence="2 3" key="1">
    <citation type="journal article" date="2014" name="BMC Genomics">
        <title>Comparative genome sequencing reveals chemotype-specific gene clusters in the toxigenic black mold Stachybotrys.</title>
        <authorList>
            <person name="Semeiks J."/>
            <person name="Borek D."/>
            <person name="Otwinowski Z."/>
            <person name="Grishin N.V."/>
        </authorList>
    </citation>
    <scope>NUCLEOTIDE SEQUENCE [LARGE SCALE GENOMIC DNA]</scope>
    <source>
        <strain evidence="3">CBS 109288 / IBT 7711</strain>
    </source>
</reference>
<feature type="compositionally biased region" description="Polar residues" evidence="1">
    <location>
        <begin position="183"/>
        <end position="194"/>
    </location>
</feature>
<sequence length="854" mass="93574">MPKRRITGQFKARIFMRSRRDEAEPKMHESPIRSNSIKQNARRAASKSPQKPKLMVPASLNSEQRQDVRARTRPEVARPVQRLPKAPVPAPAAVIEISSGSSSDESDCEILAVTPRSGIAVKKELAAKVKMEACHESSAPSTPKSSARKPTMPDTPKSKRTLSRTGTREKHQSWVDGDESDCVLQSVQPLTPTQKRARSGVPGRFQRDTPTKRSMTPHSKSESLKAAPSCNYMQNTVDHDSDCVIEFVQETPAPRSRASSKKPSKVQGTTPKTSTVSVHKEGVFKNAAANGESRNAEDDDFAGVLESVKTTSSSPKKGSPKKGSRMQIEKVERAIPAQKPKQPNHSASRNIQRSPGKMPIPTPVEHTAGRHEAVKVKFKQVRDQGTQTVPVQRTEAVTMIDLTGLATDDSDSDGDVIGEAAPKALFPNVSRILFNEKRNADKPEPGNIRLKQIEMKKEQLGDGNASFRENPAASIDSRDISGQAGIKTETVVSTRTPALIGPLPQVPMANLRTPRPFRSIKPRLIRDGVSEHAVKPTVARLRKRIARGEDFPYAVDDHSSSFAWKDLATDGTETQASAMDAELRHRGIRNGMQYGNFWYNMMMEYSTLAGSPVPLFSMMKKGYDDFQAECLDIRRDLQPGYRPKTRGKVKDGSEKKLQGLEALMLWGAGETDESEASDGSSADTLRDERGRGDSVELGTDGWQPASATTARGHATASAEMAKTNAAAAEHGGLSEEFAGFAAVPKAVHQQQTMVEVIGRNPESKSPKSATSAHKKRRLSDIEIPADKMTAARAKRLKLVKQSNPGLEPRTTKPRPDKKWRGKNSDEAFYNHVLSRLKAIMKKKAKDGKAKGRAM</sequence>
<accession>A0A084AP18</accession>
<organism evidence="2 3">
    <name type="scientific">Stachybotrys chartarum (strain CBS 109288 / IBT 7711)</name>
    <name type="common">Toxic black mold</name>
    <name type="synonym">Stilbospora chartarum</name>
    <dbReference type="NCBI Taxonomy" id="1280523"/>
    <lineage>
        <taxon>Eukaryota</taxon>
        <taxon>Fungi</taxon>
        <taxon>Dikarya</taxon>
        <taxon>Ascomycota</taxon>
        <taxon>Pezizomycotina</taxon>
        <taxon>Sordariomycetes</taxon>
        <taxon>Hypocreomycetidae</taxon>
        <taxon>Hypocreales</taxon>
        <taxon>Stachybotryaceae</taxon>
        <taxon>Stachybotrys</taxon>
    </lineage>
</organism>
<feature type="compositionally biased region" description="Polar residues" evidence="1">
    <location>
        <begin position="341"/>
        <end position="353"/>
    </location>
</feature>
<feature type="region of interest" description="Disordered" evidence="1">
    <location>
        <begin position="250"/>
        <end position="276"/>
    </location>
</feature>
<evidence type="ECO:0000313" key="2">
    <source>
        <dbReference type="EMBL" id="KEY67047.1"/>
    </source>
</evidence>
<feature type="region of interest" description="Disordered" evidence="1">
    <location>
        <begin position="307"/>
        <end position="364"/>
    </location>
</feature>
<feature type="region of interest" description="Disordered" evidence="1">
    <location>
        <begin position="759"/>
        <end position="779"/>
    </location>
</feature>